<comment type="caution">
    <text evidence="7">The sequence shown here is derived from an EMBL/GenBank/DDBJ whole genome shotgun (WGS) entry which is preliminary data.</text>
</comment>
<dbReference type="SMART" id="SM00672">
    <property type="entry name" value="CAP10"/>
    <property type="match status" value="1"/>
</dbReference>
<reference evidence="7" key="1">
    <citation type="journal article" date="2023" name="Mol. Phylogenet. Evol.">
        <title>Genome-scale phylogeny and comparative genomics of the fungal order Sordariales.</title>
        <authorList>
            <person name="Hensen N."/>
            <person name="Bonometti L."/>
            <person name="Westerberg I."/>
            <person name="Brannstrom I.O."/>
            <person name="Guillou S."/>
            <person name="Cros-Aarteil S."/>
            <person name="Calhoun S."/>
            <person name="Haridas S."/>
            <person name="Kuo A."/>
            <person name="Mondo S."/>
            <person name="Pangilinan J."/>
            <person name="Riley R."/>
            <person name="LaButti K."/>
            <person name="Andreopoulos B."/>
            <person name="Lipzen A."/>
            <person name="Chen C."/>
            <person name="Yan M."/>
            <person name="Daum C."/>
            <person name="Ng V."/>
            <person name="Clum A."/>
            <person name="Steindorff A."/>
            <person name="Ohm R.A."/>
            <person name="Martin F."/>
            <person name="Silar P."/>
            <person name="Natvig D.O."/>
            <person name="Lalanne C."/>
            <person name="Gautier V."/>
            <person name="Ament-Velasquez S.L."/>
            <person name="Kruys A."/>
            <person name="Hutchinson M.I."/>
            <person name="Powell A.J."/>
            <person name="Barry K."/>
            <person name="Miller A.N."/>
            <person name="Grigoriev I.V."/>
            <person name="Debuchy R."/>
            <person name="Gladieux P."/>
            <person name="Hiltunen Thoren M."/>
            <person name="Johannesson H."/>
        </authorList>
    </citation>
    <scope>NUCLEOTIDE SEQUENCE</scope>
    <source>
        <strain evidence="7">CBS 990.96</strain>
    </source>
</reference>
<feature type="domain" description="Glycosyl transferase CAP10" evidence="6">
    <location>
        <begin position="421"/>
        <end position="701"/>
    </location>
</feature>
<evidence type="ECO:0000313" key="7">
    <source>
        <dbReference type="EMBL" id="KAK4230817.1"/>
    </source>
</evidence>
<evidence type="ECO:0000313" key="8">
    <source>
        <dbReference type="Proteomes" id="UP001301958"/>
    </source>
</evidence>
<keyword evidence="8" id="KW-1185">Reference proteome</keyword>
<dbReference type="Proteomes" id="UP001301958">
    <property type="component" value="Unassembled WGS sequence"/>
</dbReference>
<sequence length="711" mass="82215">MVRTSVLHDALNSINNAEKAGKRQVMIRPSSKVIVKFLQVMQKHGYIGEFEEIDDHRSGKIVVQLNGRLNKCGVISPRYNVRLAELEKWVVKLLPARQFGYVILTTSAGIMDQEEARRKHVAGKIIVGQIFLISRKARAQARPGTQEMHGEGVPNPEIDHTHDTKPQTGPDGSHPILHLVSKSEKEFEKVKQRQSKTLREAVAEYKRRYGMPPPPNFDKWWEFAKSKNVQLVDEFDTIHQLLTPFWGLKPSTIRQRAREAIGYDNGLMGVQIRDGKVGHFLGGAPWQQDATREMLNEFAEHLPPMDLPFNVNDEPRVALNHDDLARHVQKALDVNIPRANKAGKTPRNSFTEKPAGLNYGGRFDIYKLTRFNYFAHQPTWIHSRISCPPDTPARILEEDEQFDDREKYSIGELGFVTNWTALSDICLTPSLGSTFGFFDRPNAFGVTHDLFPVFSQSKVSSYNDIIYPSPWYWAQKVPYIEEQDPTWEQKHNRLYWRGSTTGGFSRNGGWRRQHRQRFVKKINDVDTAKILEKNSTTEKWAVKSVPRGDFKKIIDVFFSHIGQCDPGDCDAQKEFFNVKEYAKFEEGMKYKHVLDMDGNAFSGRFYAFLKSRSLVFKFAVFREWHYEWLKPWAHYIPLSLQGDEWLESVRFFATDKEKGVKEAERIALQGRAWANKVLRNEDLAVWFFRLMLEYARVVDDAREEIGFTLDE</sequence>
<proteinExistence type="inferred from homology"/>
<protein>
    <recommendedName>
        <fullName evidence="6">Glycosyl transferase CAP10 domain-containing protein</fullName>
    </recommendedName>
</protein>
<dbReference type="Pfam" id="PF05686">
    <property type="entry name" value="Glyco_transf_90"/>
    <property type="match status" value="1"/>
</dbReference>
<organism evidence="7 8">
    <name type="scientific">Podospora fimiseda</name>
    <dbReference type="NCBI Taxonomy" id="252190"/>
    <lineage>
        <taxon>Eukaryota</taxon>
        <taxon>Fungi</taxon>
        <taxon>Dikarya</taxon>
        <taxon>Ascomycota</taxon>
        <taxon>Pezizomycotina</taxon>
        <taxon>Sordariomycetes</taxon>
        <taxon>Sordariomycetidae</taxon>
        <taxon>Sordariales</taxon>
        <taxon>Podosporaceae</taxon>
        <taxon>Podospora</taxon>
    </lineage>
</organism>
<dbReference type="AlphaFoldDB" id="A0AAN7BWM7"/>
<dbReference type="FunFam" id="3.30.1490.10:FF:000002">
    <property type="entry name" value="40S ribosomal protein S15a"/>
    <property type="match status" value="1"/>
</dbReference>
<feature type="region of interest" description="Disordered" evidence="5">
    <location>
        <begin position="142"/>
        <end position="171"/>
    </location>
</feature>
<keyword evidence="2 4" id="KW-0689">Ribosomal protein</keyword>
<dbReference type="GO" id="GO:0022627">
    <property type="term" value="C:cytosolic small ribosomal subunit"/>
    <property type="evidence" value="ECO:0007669"/>
    <property type="project" value="UniProtKB-ARBA"/>
</dbReference>
<gene>
    <name evidence="7" type="ORF">QBC38DRAFT_534036</name>
</gene>
<accession>A0AAN7BWM7</accession>
<evidence type="ECO:0000259" key="6">
    <source>
        <dbReference type="SMART" id="SM00672"/>
    </source>
</evidence>
<dbReference type="FunFam" id="3.30.1370.30:FF:000001">
    <property type="entry name" value="40S ribosomal protein S15a"/>
    <property type="match status" value="1"/>
</dbReference>
<keyword evidence="3 4" id="KW-0687">Ribonucleoprotein</keyword>
<evidence type="ECO:0000256" key="1">
    <source>
        <dbReference type="ARBA" id="ARBA00006471"/>
    </source>
</evidence>
<evidence type="ECO:0000256" key="4">
    <source>
        <dbReference type="RuleBase" id="RU003660"/>
    </source>
</evidence>
<dbReference type="NCBIfam" id="NF003115">
    <property type="entry name" value="PRK04034.1"/>
    <property type="match status" value="1"/>
</dbReference>
<dbReference type="GO" id="GO:0003735">
    <property type="term" value="F:structural constituent of ribosome"/>
    <property type="evidence" value="ECO:0007669"/>
    <property type="project" value="InterPro"/>
</dbReference>
<dbReference type="Gene3D" id="3.30.1490.10">
    <property type="match status" value="1"/>
</dbReference>
<dbReference type="EMBL" id="MU865296">
    <property type="protein sequence ID" value="KAK4230817.1"/>
    <property type="molecule type" value="Genomic_DNA"/>
</dbReference>
<dbReference type="Pfam" id="PF00410">
    <property type="entry name" value="Ribosomal_S8"/>
    <property type="match status" value="1"/>
</dbReference>
<dbReference type="PANTHER" id="PTHR11758">
    <property type="entry name" value="40S RIBOSOMAL PROTEIN S15A"/>
    <property type="match status" value="1"/>
</dbReference>
<dbReference type="InterPro" id="IPR000630">
    <property type="entry name" value="Ribosomal_uS8"/>
</dbReference>
<dbReference type="InterPro" id="IPR006598">
    <property type="entry name" value="CAP10"/>
</dbReference>
<evidence type="ECO:0000256" key="2">
    <source>
        <dbReference type="ARBA" id="ARBA00022980"/>
    </source>
</evidence>
<dbReference type="InterPro" id="IPR047863">
    <property type="entry name" value="Ribosomal_uS8_CS"/>
</dbReference>
<evidence type="ECO:0000256" key="3">
    <source>
        <dbReference type="ARBA" id="ARBA00023274"/>
    </source>
</evidence>
<dbReference type="PROSITE" id="PS00053">
    <property type="entry name" value="RIBOSOMAL_S8"/>
    <property type="match status" value="1"/>
</dbReference>
<dbReference type="InterPro" id="IPR035987">
    <property type="entry name" value="Ribosomal_uS8_sf"/>
</dbReference>
<comment type="similarity">
    <text evidence="1 4">Belongs to the universal ribosomal protein uS8 family.</text>
</comment>
<dbReference type="Gene3D" id="3.30.1370.30">
    <property type="match status" value="1"/>
</dbReference>
<evidence type="ECO:0000256" key="5">
    <source>
        <dbReference type="SAM" id="MobiDB-lite"/>
    </source>
</evidence>
<dbReference type="GO" id="GO:0006412">
    <property type="term" value="P:translation"/>
    <property type="evidence" value="ECO:0007669"/>
    <property type="project" value="InterPro"/>
</dbReference>
<reference evidence="7" key="2">
    <citation type="submission" date="2023-05" db="EMBL/GenBank/DDBJ databases">
        <authorList>
            <consortium name="Lawrence Berkeley National Laboratory"/>
            <person name="Steindorff A."/>
            <person name="Hensen N."/>
            <person name="Bonometti L."/>
            <person name="Westerberg I."/>
            <person name="Brannstrom I.O."/>
            <person name="Guillou S."/>
            <person name="Cros-Aarteil S."/>
            <person name="Calhoun S."/>
            <person name="Haridas S."/>
            <person name="Kuo A."/>
            <person name="Mondo S."/>
            <person name="Pangilinan J."/>
            <person name="Riley R."/>
            <person name="Labutti K."/>
            <person name="Andreopoulos B."/>
            <person name="Lipzen A."/>
            <person name="Chen C."/>
            <person name="Yanf M."/>
            <person name="Daum C."/>
            <person name="Ng V."/>
            <person name="Clum A."/>
            <person name="Ohm R."/>
            <person name="Martin F."/>
            <person name="Silar P."/>
            <person name="Natvig D."/>
            <person name="Lalanne C."/>
            <person name="Gautier V."/>
            <person name="Ament-Velasquez S.L."/>
            <person name="Kruys A."/>
            <person name="Hutchinson M.I."/>
            <person name="Powell A.J."/>
            <person name="Barry K."/>
            <person name="Miller A.N."/>
            <person name="Grigoriev I.V."/>
            <person name="Debuchy R."/>
            <person name="Gladieux P."/>
            <person name="Thoren M.H."/>
            <person name="Johannesson H."/>
        </authorList>
    </citation>
    <scope>NUCLEOTIDE SEQUENCE</scope>
    <source>
        <strain evidence="7">CBS 990.96</strain>
    </source>
</reference>
<dbReference type="SUPFAM" id="SSF56047">
    <property type="entry name" value="Ribosomal protein S8"/>
    <property type="match status" value="1"/>
</dbReference>
<name>A0AAN7BWM7_9PEZI</name>